<protein>
    <submittedName>
        <fullName evidence="1">Uncharacterized protein</fullName>
    </submittedName>
</protein>
<comment type="caution">
    <text evidence="1">The sequence shown here is derived from an EMBL/GenBank/DDBJ whole genome shotgun (WGS) entry which is preliminary data.</text>
</comment>
<organism evidence="1 2">
    <name type="scientific">Dendrobium thyrsiflorum</name>
    <name type="common">Pinecone-like raceme dendrobium</name>
    <name type="synonym">Orchid</name>
    <dbReference type="NCBI Taxonomy" id="117978"/>
    <lineage>
        <taxon>Eukaryota</taxon>
        <taxon>Viridiplantae</taxon>
        <taxon>Streptophyta</taxon>
        <taxon>Embryophyta</taxon>
        <taxon>Tracheophyta</taxon>
        <taxon>Spermatophyta</taxon>
        <taxon>Magnoliopsida</taxon>
        <taxon>Liliopsida</taxon>
        <taxon>Asparagales</taxon>
        <taxon>Orchidaceae</taxon>
        <taxon>Epidendroideae</taxon>
        <taxon>Malaxideae</taxon>
        <taxon>Dendrobiinae</taxon>
        <taxon>Dendrobium</taxon>
    </lineage>
</organism>
<accession>A0ABD0V7X0</accession>
<keyword evidence="2" id="KW-1185">Reference proteome</keyword>
<reference evidence="1 2" key="1">
    <citation type="journal article" date="2024" name="Plant Biotechnol. J.">
        <title>Dendrobium thyrsiflorum genome and its molecular insights into genes involved in important horticultural traits.</title>
        <authorList>
            <person name="Chen B."/>
            <person name="Wang J.Y."/>
            <person name="Zheng P.J."/>
            <person name="Li K.L."/>
            <person name="Liang Y.M."/>
            <person name="Chen X.F."/>
            <person name="Zhang C."/>
            <person name="Zhao X."/>
            <person name="He X."/>
            <person name="Zhang G.Q."/>
            <person name="Liu Z.J."/>
            <person name="Xu Q."/>
        </authorList>
    </citation>
    <scope>NUCLEOTIDE SEQUENCE [LARGE SCALE GENOMIC DNA]</scope>
    <source>
        <strain evidence="1">GZMU011</strain>
    </source>
</reference>
<gene>
    <name evidence="1" type="ORF">M5K25_010844</name>
</gene>
<dbReference type="Proteomes" id="UP001552299">
    <property type="component" value="Unassembled WGS sequence"/>
</dbReference>
<proteinExistence type="predicted"/>
<evidence type="ECO:0000313" key="2">
    <source>
        <dbReference type="Proteomes" id="UP001552299"/>
    </source>
</evidence>
<dbReference type="AlphaFoldDB" id="A0ABD0V7X0"/>
<name>A0ABD0V7X0_DENTH</name>
<dbReference type="EMBL" id="JANQDX010000009">
    <property type="protein sequence ID" value="KAL0918807.1"/>
    <property type="molecule type" value="Genomic_DNA"/>
</dbReference>
<sequence>MSSSSSSATVCRFTPISRSALFFGMSGLRVWPMERDEVKIAELSFTLARKLFLELGILEKKISYTFWAQPRYVVLATVQGVYRQLQKPVQERLGTLQGST</sequence>
<evidence type="ECO:0000313" key="1">
    <source>
        <dbReference type="EMBL" id="KAL0918807.1"/>
    </source>
</evidence>